<evidence type="ECO:0000256" key="2">
    <source>
        <dbReference type="SAM" id="Phobius"/>
    </source>
</evidence>
<dbReference type="InterPro" id="IPR036737">
    <property type="entry name" value="OmpA-like_sf"/>
</dbReference>
<dbReference type="Proteomes" id="UP000539175">
    <property type="component" value="Unassembled WGS sequence"/>
</dbReference>
<evidence type="ECO:0000313" key="3">
    <source>
        <dbReference type="EMBL" id="MBB6252825.1"/>
    </source>
</evidence>
<proteinExistence type="predicted"/>
<feature type="region of interest" description="Disordered" evidence="1">
    <location>
        <begin position="217"/>
        <end position="239"/>
    </location>
</feature>
<dbReference type="EMBL" id="JACIIZ010000009">
    <property type="protein sequence ID" value="MBB6252825.1"/>
    <property type="molecule type" value="Genomic_DNA"/>
</dbReference>
<protein>
    <recommendedName>
        <fullName evidence="5">OmpA-like domain-containing protein</fullName>
    </recommendedName>
</protein>
<organism evidence="3 4">
    <name type="scientific">Nitrospirillum iridis</name>
    <dbReference type="NCBI Taxonomy" id="765888"/>
    <lineage>
        <taxon>Bacteria</taxon>
        <taxon>Pseudomonadati</taxon>
        <taxon>Pseudomonadota</taxon>
        <taxon>Alphaproteobacteria</taxon>
        <taxon>Rhodospirillales</taxon>
        <taxon>Azospirillaceae</taxon>
        <taxon>Nitrospirillum</taxon>
    </lineage>
</organism>
<keyword evidence="2" id="KW-0812">Transmembrane</keyword>
<reference evidence="3 4" key="1">
    <citation type="submission" date="2020-08" db="EMBL/GenBank/DDBJ databases">
        <title>Genomic Encyclopedia of Type Strains, Phase IV (KMG-IV): sequencing the most valuable type-strain genomes for metagenomic binning, comparative biology and taxonomic classification.</title>
        <authorList>
            <person name="Goeker M."/>
        </authorList>
    </citation>
    <scope>NUCLEOTIDE SEQUENCE [LARGE SCALE GENOMIC DNA]</scope>
    <source>
        <strain evidence="3 4">DSM 22198</strain>
    </source>
</reference>
<dbReference type="Gene3D" id="3.30.1330.60">
    <property type="entry name" value="OmpA-like domain"/>
    <property type="match status" value="1"/>
</dbReference>
<evidence type="ECO:0000256" key="1">
    <source>
        <dbReference type="SAM" id="MobiDB-lite"/>
    </source>
</evidence>
<gene>
    <name evidence="3" type="ORF">FHS74_003393</name>
</gene>
<dbReference type="RefSeq" id="WP_184802616.1">
    <property type="nucleotide sequence ID" value="NZ_JACIIZ010000009.1"/>
</dbReference>
<keyword evidence="2" id="KW-0472">Membrane</keyword>
<comment type="caution">
    <text evidence="3">The sequence shown here is derived from an EMBL/GenBank/DDBJ whole genome shotgun (WGS) entry which is preliminary data.</text>
</comment>
<evidence type="ECO:0000313" key="4">
    <source>
        <dbReference type="Proteomes" id="UP000539175"/>
    </source>
</evidence>
<keyword evidence="4" id="KW-1185">Reference proteome</keyword>
<dbReference type="AlphaFoldDB" id="A0A7X0EE99"/>
<feature type="transmembrane region" description="Helical" evidence="2">
    <location>
        <begin position="21"/>
        <end position="42"/>
    </location>
</feature>
<name>A0A7X0EE99_9PROT</name>
<sequence>MRRGTRAHGEDQESYFASMSDLMAGIVFIFLIMLMALSMYNIEEATKTQDQPAEKTYQDTIDTIMEERARMVEALRQDLAARHIEATADAANGILRLPAPQFFASGAAALKPEGREKLAAAAALLARYLTCTPQTPDLPAGACPRTAPVDQVDTAIANTTPPSQGMAPETMARIQALEISAALTSAQPTLYELHGRAGQPMLAVRGTTITPPAAPKAVTARHGHRPAPAAPTTTPPITAPAADQLTLTFTMALPARP</sequence>
<accession>A0A7X0EE99</accession>
<evidence type="ECO:0008006" key="5">
    <source>
        <dbReference type="Google" id="ProtNLM"/>
    </source>
</evidence>
<keyword evidence="2" id="KW-1133">Transmembrane helix</keyword>